<dbReference type="Proteomes" id="UP000801492">
    <property type="component" value="Unassembled WGS sequence"/>
</dbReference>
<feature type="domain" description="Peptidase S1" evidence="2">
    <location>
        <begin position="24"/>
        <end position="265"/>
    </location>
</feature>
<dbReference type="GO" id="GO:0006508">
    <property type="term" value="P:proteolysis"/>
    <property type="evidence" value="ECO:0007669"/>
    <property type="project" value="InterPro"/>
</dbReference>
<dbReference type="PANTHER" id="PTHR24253:SF153">
    <property type="entry name" value="SERINE PROTEASE HEPSIN"/>
    <property type="match status" value="1"/>
</dbReference>
<dbReference type="EMBL" id="VTPC01090314">
    <property type="protein sequence ID" value="KAF2883654.1"/>
    <property type="molecule type" value="Genomic_DNA"/>
</dbReference>
<sequence length="313" mass="36186">MNAIQRLMIFTLIINCIKEDANRFFGGKISQMGQFPYFAQIIFKENAICGGSLIHPSWVISVAHCLFSAHNKTKQLLSKEVISVVMGRNRRYKPSEKEHHVCMNISRIILRPVDHLRSTNKEDIEISDYDICLLRTRQPFSMSRFIHTIKVSNFGQGLEECRYATFIGVGFKTDHVLYSTTELYKPPFKFPKWYITSTKIFTKALPGQYVFPGDSGGPLVCYYDSIPVLYGTMTSMYNPKNKTLPRLFIYESMEKHIKFIKENVPGVQTFSNKIYTWDRGKTKRSTACVANLIRTSRSFIYFCLVFILTVNHN</sequence>
<dbReference type="AlphaFoldDB" id="A0A8K0CCM3"/>
<dbReference type="InterPro" id="IPR001254">
    <property type="entry name" value="Trypsin_dom"/>
</dbReference>
<dbReference type="Gene3D" id="2.40.10.10">
    <property type="entry name" value="Trypsin-like serine proteases"/>
    <property type="match status" value="1"/>
</dbReference>
<name>A0A8K0CCM3_IGNLU</name>
<dbReference type="InterPro" id="IPR043504">
    <property type="entry name" value="Peptidase_S1_PA_chymotrypsin"/>
</dbReference>
<protein>
    <recommendedName>
        <fullName evidence="2">Peptidase S1 domain-containing protein</fullName>
    </recommendedName>
</protein>
<dbReference type="SUPFAM" id="SSF50494">
    <property type="entry name" value="Trypsin-like serine proteases"/>
    <property type="match status" value="1"/>
</dbReference>
<evidence type="ECO:0000259" key="2">
    <source>
        <dbReference type="PROSITE" id="PS50240"/>
    </source>
</evidence>
<dbReference type="Pfam" id="PF00089">
    <property type="entry name" value="Trypsin"/>
    <property type="match status" value="1"/>
</dbReference>
<reference evidence="3" key="1">
    <citation type="submission" date="2019-08" db="EMBL/GenBank/DDBJ databases">
        <title>The genome of the North American firefly Photinus pyralis.</title>
        <authorList>
            <consortium name="Photinus pyralis genome working group"/>
            <person name="Fallon T.R."/>
            <person name="Sander Lower S.E."/>
            <person name="Weng J.-K."/>
        </authorList>
    </citation>
    <scope>NUCLEOTIDE SEQUENCE</scope>
    <source>
        <strain evidence="3">TRF0915ILg1</strain>
        <tissue evidence="3">Whole body</tissue>
    </source>
</reference>
<gene>
    <name evidence="3" type="ORF">ILUMI_22526</name>
</gene>
<proteinExistence type="predicted"/>
<dbReference type="InterPro" id="IPR009003">
    <property type="entry name" value="Peptidase_S1_PA"/>
</dbReference>
<accession>A0A8K0CCM3</accession>
<evidence type="ECO:0000256" key="1">
    <source>
        <dbReference type="ARBA" id="ARBA00023157"/>
    </source>
</evidence>
<dbReference type="PRINTS" id="PR00722">
    <property type="entry name" value="CHYMOTRYPSIN"/>
</dbReference>
<organism evidence="3 4">
    <name type="scientific">Ignelater luminosus</name>
    <name type="common">Cucubano</name>
    <name type="synonym">Pyrophorus luminosus</name>
    <dbReference type="NCBI Taxonomy" id="2038154"/>
    <lineage>
        <taxon>Eukaryota</taxon>
        <taxon>Metazoa</taxon>
        <taxon>Ecdysozoa</taxon>
        <taxon>Arthropoda</taxon>
        <taxon>Hexapoda</taxon>
        <taxon>Insecta</taxon>
        <taxon>Pterygota</taxon>
        <taxon>Neoptera</taxon>
        <taxon>Endopterygota</taxon>
        <taxon>Coleoptera</taxon>
        <taxon>Polyphaga</taxon>
        <taxon>Elateriformia</taxon>
        <taxon>Elateroidea</taxon>
        <taxon>Elateridae</taxon>
        <taxon>Agrypninae</taxon>
        <taxon>Pyrophorini</taxon>
        <taxon>Ignelater</taxon>
    </lineage>
</organism>
<keyword evidence="1" id="KW-1015">Disulfide bond</keyword>
<evidence type="ECO:0000313" key="3">
    <source>
        <dbReference type="EMBL" id="KAF2883654.1"/>
    </source>
</evidence>
<evidence type="ECO:0000313" key="4">
    <source>
        <dbReference type="Proteomes" id="UP000801492"/>
    </source>
</evidence>
<dbReference type="OrthoDB" id="6380398at2759"/>
<keyword evidence="4" id="KW-1185">Reference proteome</keyword>
<dbReference type="InterPro" id="IPR001314">
    <property type="entry name" value="Peptidase_S1A"/>
</dbReference>
<comment type="caution">
    <text evidence="3">The sequence shown here is derived from an EMBL/GenBank/DDBJ whole genome shotgun (WGS) entry which is preliminary data.</text>
</comment>
<dbReference type="SMART" id="SM00020">
    <property type="entry name" value="Tryp_SPc"/>
    <property type="match status" value="1"/>
</dbReference>
<dbReference type="PANTHER" id="PTHR24253">
    <property type="entry name" value="TRANSMEMBRANE PROTEASE SERINE"/>
    <property type="match status" value="1"/>
</dbReference>
<dbReference type="PROSITE" id="PS50240">
    <property type="entry name" value="TRYPSIN_DOM"/>
    <property type="match status" value="1"/>
</dbReference>
<dbReference type="GO" id="GO:0004252">
    <property type="term" value="F:serine-type endopeptidase activity"/>
    <property type="evidence" value="ECO:0007669"/>
    <property type="project" value="InterPro"/>
</dbReference>